<evidence type="ECO:0000313" key="5">
    <source>
        <dbReference type="RefSeq" id="XP_003741796.1"/>
    </source>
</evidence>
<keyword evidence="4" id="KW-1185">Reference proteome</keyword>
<gene>
    <name evidence="5" type="primary">LOC100898460</name>
</gene>
<organism evidence="4 5">
    <name type="scientific">Galendromus occidentalis</name>
    <name type="common">western predatory mite</name>
    <dbReference type="NCBI Taxonomy" id="34638"/>
    <lineage>
        <taxon>Eukaryota</taxon>
        <taxon>Metazoa</taxon>
        <taxon>Ecdysozoa</taxon>
        <taxon>Arthropoda</taxon>
        <taxon>Chelicerata</taxon>
        <taxon>Arachnida</taxon>
        <taxon>Acari</taxon>
        <taxon>Parasitiformes</taxon>
        <taxon>Mesostigmata</taxon>
        <taxon>Gamasina</taxon>
        <taxon>Phytoseioidea</taxon>
        <taxon>Phytoseiidae</taxon>
        <taxon>Typhlodrominae</taxon>
        <taxon>Galendromus</taxon>
    </lineage>
</organism>
<dbReference type="KEGG" id="goe:100898460"/>
<dbReference type="InterPro" id="IPR011107">
    <property type="entry name" value="PPI_Ypi1"/>
</dbReference>
<feature type="region of interest" description="Disordered" evidence="3">
    <location>
        <begin position="69"/>
        <end position="112"/>
    </location>
</feature>
<reference evidence="5" key="1">
    <citation type="submission" date="2025-08" db="UniProtKB">
        <authorList>
            <consortium name="RefSeq"/>
        </authorList>
    </citation>
    <scope>IDENTIFICATION</scope>
</reference>
<dbReference type="GO" id="GO:0004865">
    <property type="term" value="F:protein serine/threonine phosphatase inhibitor activity"/>
    <property type="evidence" value="ECO:0007669"/>
    <property type="project" value="InterPro"/>
</dbReference>
<proteinExistence type="predicted"/>
<evidence type="ECO:0000256" key="1">
    <source>
        <dbReference type="ARBA" id="ARBA00021994"/>
    </source>
</evidence>
<dbReference type="Pfam" id="PF07491">
    <property type="entry name" value="PPI_Ypi1"/>
    <property type="match status" value="1"/>
</dbReference>
<dbReference type="GO" id="GO:0008157">
    <property type="term" value="F:protein phosphatase 1 binding"/>
    <property type="evidence" value="ECO:0007669"/>
    <property type="project" value="TreeGrafter"/>
</dbReference>
<dbReference type="AlphaFoldDB" id="A0AAJ6VXI5"/>
<feature type="compositionally biased region" description="Polar residues" evidence="3">
    <location>
        <begin position="1"/>
        <end position="19"/>
    </location>
</feature>
<evidence type="ECO:0000313" key="4">
    <source>
        <dbReference type="Proteomes" id="UP000694867"/>
    </source>
</evidence>
<name>A0AAJ6VXI5_9ACAR</name>
<feature type="compositionally biased region" description="Polar residues" evidence="3">
    <location>
        <begin position="96"/>
        <end position="112"/>
    </location>
</feature>
<dbReference type="PANTHER" id="PTHR20835">
    <property type="entry name" value="E3 UBIQUITIN-PROTEIN LIGASE PPP1R11-RELATED"/>
    <property type="match status" value="1"/>
</dbReference>
<feature type="compositionally biased region" description="Basic and acidic residues" evidence="3">
    <location>
        <begin position="82"/>
        <end position="95"/>
    </location>
</feature>
<accession>A0AAJ6VXI5</accession>
<dbReference type="GeneID" id="100898460"/>
<dbReference type="RefSeq" id="XP_003741796.1">
    <property type="nucleotide sequence ID" value="XM_003741748.1"/>
</dbReference>
<protein>
    <recommendedName>
        <fullName evidence="1">E3 ubiquitin-protein ligase PPP1R11</fullName>
    </recommendedName>
    <alternativeName>
        <fullName evidence="2">Protein phosphatase 1 regulatory subunit 11</fullName>
    </alternativeName>
</protein>
<dbReference type="Proteomes" id="UP000694867">
    <property type="component" value="Unplaced"/>
</dbReference>
<dbReference type="PANTHER" id="PTHR20835:SF0">
    <property type="entry name" value="E3 UBIQUITIN-PROTEIN LIGASE PPP1R11"/>
    <property type="match status" value="1"/>
</dbReference>
<sequence>MSLQSTEQLTVAQTETTDGPSGRLSPSLVLKLRKPKSGRRVGWSTDVVDNEHLNKKKSKCCCIYTKPRQFGESSSEDEDEKDCEHCSGHVEKKSQPSENITEPSGSEPGKTT</sequence>
<evidence type="ECO:0000256" key="2">
    <source>
        <dbReference type="ARBA" id="ARBA00031039"/>
    </source>
</evidence>
<evidence type="ECO:0000256" key="3">
    <source>
        <dbReference type="SAM" id="MobiDB-lite"/>
    </source>
</evidence>
<dbReference type="GO" id="GO:0005634">
    <property type="term" value="C:nucleus"/>
    <property type="evidence" value="ECO:0007669"/>
    <property type="project" value="TreeGrafter"/>
</dbReference>
<feature type="region of interest" description="Disordered" evidence="3">
    <location>
        <begin position="1"/>
        <end position="45"/>
    </location>
</feature>